<proteinExistence type="predicted"/>
<reference evidence="3" key="2">
    <citation type="submission" date="2016-02" db="EMBL/GenBank/DDBJ databases">
        <title>Draft genome sequence of five rapidly growing Mycobacterium species.</title>
        <authorList>
            <person name="Katahira K."/>
            <person name="Gotou Y."/>
            <person name="Iida K."/>
            <person name="Ogura Y."/>
            <person name="Hayashi T."/>
        </authorList>
    </citation>
    <scope>NUCLEOTIDE SEQUENCE [LARGE SCALE GENOMIC DNA]</scope>
    <source>
        <strain evidence="3">JCM6362</strain>
    </source>
</reference>
<feature type="transmembrane region" description="Helical" evidence="1">
    <location>
        <begin position="259"/>
        <end position="277"/>
    </location>
</feature>
<evidence type="ECO:0000256" key="1">
    <source>
        <dbReference type="SAM" id="Phobius"/>
    </source>
</evidence>
<dbReference type="OrthoDB" id="9803163at2"/>
<name>A0A100XE40_MYCTH</name>
<reference evidence="2 3" key="1">
    <citation type="journal article" date="2016" name="Genome Announc.">
        <title>Draft Genome Sequences of Five Rapidly Growing Mycobacterium Species, M. thermoresistibile, M. fortuitum subsp. acetamidolyticum, M. canariasense, M. brisbanense, and M. novocastrense.</title>
        <authorList>
            <person name="Katahira K."/>
            <person name="Ogura Y."/>
            <person name="Gotoh Y."/>
            <person name="Hayashi T."/>
        </authorList>
    </citation>
    <scope>NUCLEOTIDE SEQUENCE [LARGE SCALE GENOMIC DNA]</scope>
    <source>
        <strain evidence="2 3">JCM6362</strain>
    </source>
</reference>
<accession>A0A100XE40</accession>
<feature type="transmembrane region" description="Helical" evidence="1">
    <location>
        <begin position="25"/>
        <end position="43"/>
    </location>
</feature>
<organism evidence="2 3">
    <name type="scientific">Mycolicibacterium thermoresistibile</name>
    <name type="common">Mycobacterium thermoresistibile</name>
    <dbReference type="NCBI Taxonomy" id="1797"/>
    <lineage>
        <taxon>Bacteria</taxon>
        <taxon>Bacillati</taxon>
        <taxon>Actinomycetota</taxon>
        <taxon>Actinomycetes</taxon>
        <taxon>Mycobacteriales</taxon>
        <taxon>Mycobacteriaceae</taxon>
        <taxon>Mycolicibacterium</taxon>
    </lineage>
</organism>
<gene>
    <name evidence="2" type="ORF">RMCT_1808</name>
</gene>
<feature type="transmembrane region" description="Helical" evidence="1">
    <location>
        <begin position="91"/>
        <end position="109"/>
    </location>
</feature>
<evidence type="ECO:0008006" key="4">
    <source>
        <dbReference type="Google" id="ProtNLM"/>
    </source>
</evidence>
<comment type="caution">
    <text evidence="2">The sequence shown here is derived from an EMBL/GenBank/DDBJ whole genome shotgun (WGS) entry which is preliminary data.</text>
</comment>
<feature type="transmembrane region" description="Helical" evidence="1">
    <location>
        <begin position="161"/>
        <end position="182"/>
    </location>
</feature>
<protein>
    <recommendedName>
        <fullName evidence="4">Diphosphate--fructose-6-phosphate 1-phosphotransferase</fullName>
    </recommendedName>
</protein>
<dbReference type="RefSeq" id="WP_003926210.1">
    <property type="nucleotide sequence ID" value="NZ_BCTB01000009.1"/>
</dbReference>
<evidence type="ECO:0000313" key="3">
    <source>
        <dbReference type="Proteomes" id="UP000069654"/>
    </source>
</evidence>
<feature type="transmembrane region" description="Helical" evidence="1">
    <location>
        <begin position="234"/>
        <end position="253"/>
    </location>
</feature>
<dbReference type="AlphaFoldDB" id="A0A100XE40"/>
<keyword evidence="1" id="KW-0472">Membrane</keyword>
<dbReference type="EMBL" id="BCTB01000009">
    <property type="protein sequence ID" value="GAT14838.1"/>
    <property type="molecule type" value="Genomic_DNA"/>
</dbReference>
<dbReference type="STRING" id="1797.RMCT_1808"/>
<dbReference type="Proteomes" id="UP000069654">
    <property type="component" value="Unassembled WGS sequence"/>
</dbReference>
<sequence>MRRSTPAAAPAVAGRRDIALDTYRYLRGGMVVMTLMLAAAIVAERLRAGCWLDSISAYYYSAAHNVFIAAVCAIGALLIVYRGGSDTEDTLLNLAGILAFVVAFVPVPPPGTVCGTPLPAAGWDVEIGISVWPLIIALVVSRIASWWLYRSTGTSEPHSTVGAVAMWGQRLVLAVGLVAFVVFREFFDTYAHRIAAVLLFVIIVVTVAITARLVTRQDQARSPHQRAYHRAYRVIAVLMGLTILVVIAIHVLVDGFSHAALIAESALIVQFAAYWLIQTVELWHVRERAELLCGDERSADDPLPGQPNRPEM</sequence>
<feature type="transmembrane region" description="Helical" evidence="1">
    <location>
        <begin position="58"/>
        <end position="79"/>
    </location>
</feature>
<feature type="transmembrane region" description="Helical" evidence="1">
    <location>
        <begin position="194"/>
        <end position="214"/>
    </location>
</feature>
<dbReference type="OMA" id="RRASWIC"/>
<keyword evidence="1" id="KW-1133">Transmembrane helix</keyword>
<evidence type="ECO:0000313" key="2">
    <source>
        <dbReference type="EMBL" id="GAT14838.1"/>
    </source>
</evidence>
<feature type="transmembrane region" description="Helical" evidence="1">
    <location>
        <begin position="129"/>
        <end position="149"/>
    </location>
</feature>
<keyword evidence="1" id="KW-0812">Transmembrane</keyword>